<keyword evidence="1" id="KW-0472">Membrane</keyword>
<dbReference type="PANTHER" id="PTHR36978">
    <property type="entry name" value="P-LOOP CONTAINING NUCLEOTIDE TRIPHOSPHATE HYDROLASE"/>
    <property type="match status" value="1"/>
</dbReference>
<evidence type="ECO:0000313" key="2">
    <source>
        <dbReference type="EMBL" id="KAF6805342.1"/>
    </source>
</evidence>
<keyword evidence="3" id="KW-1185">Reference proteome</keyword>
<reference evidence="2" key="1">
    <citation type="journal article" date="2020" name="Phytopathology">
        <title>Genome Sequence Resources of Colletotrichum truncatum, C. plurivorum, C. musicola, and C. sojae: Four Species Pathogenic to Soybean (Glycine max).</title>
        <authorList>
            <person name="Rogerio F."/>
            <person name="Boufleur T.R."/>
            <person name="Ciampi-Guillardi M."/>
            <person name="Sukno S.A."/>
            <person name="Thon M.R."/>
            <person name="Massola Junior N.S."/>
            <person name="Baroncelli R."/>
        </authorList>
    </citation>
    <scope>NUCLEOTIDE SEQUENCE</scope>
    <source>
        <strain evidence="2">LFN0074</strain>
    </source>
</reference>
<dbReference type="OrthoDB" id="408152at2759"/>
<organism evidence="2 3">
    <name type="scientific">Colletotrichum musicola</name>
    <dbReference type="NCBI Taxonomy" id="2175873"/>
    <lineage>
        <taxon>Eukaryota</taxon>
        <taxon>Fungi</taxon>
        <taxon>Dikarya</taxon>
        <taxon>Ascomycota</taxon>
        <taxon>Pezizomycotina</taxon>
        <taxon>Sordariomycetes</taxon>
        <taxon>Hypocreomycetidae</taxon>
        <taxon>Glomerellales</taxon>
        <taxon>Glomerellaceae</taxon>
        <taxon>Colletotrichum</taxon>
        <taxon>Colletotrichum orchidearum species complex</taxon>
    </lineage>
</organism>
<dbReference type="SUPFAM" id="SSF52540">
    <property type="entry name" value="P-loop containing nucleoside triphosphate hydrolases"/>
    <property type="match status" value="1"/>
</dbReference>
<dbReference type="AlphaFoldDB" id="A0A8H6J2T6"/>
<protein>
    <recommendedName>
        <fullName evidence="4">NAD dependent epimerase/dehydratase</fullName>
    </recommendedName>
</protein>
<keyword evidence="1" id="KW-1133">Transmembrane helix</keyword>
<comment type="caution">
    <text evidence="2">The sequence shown here is derived from an EMBL/GenBank/DDBJ whole genome shotgun (WGS) entry which is preliminary data.</text>
</comment>
<dbReference type="EMBL" id="WIGM01001083">
    <property type="protein sequence ID" value="KAF6805342.1"/>
    <property type="molecule type" value="Genomic_DNA"/>
</dbReference>
<evidence type="ECO:0008006" key="4">
    <source>
        <dbReference type="Google" id="ProtNLM"/>
    </source>
</evidence>
<dbReference type="PANTHER" id="PTHR36978:SF4">
    <property type="entry name" value="P-LOOP CONTAINING NUCLEOSIDE TRIPHOSPHATE HYDROLASE PROTEIN"/>
    <property type="match status" value="1"/>
</dbReference>
<sequence length="298" mass="34336">MTEQEKHPELFKPDLNIDRRQCKRVVPLGVLALGMSKTGTSSMQRALMILGYNDVYHGFAMVSNICEVEMWMEGMHAKQNPKPGQKPFGRAEFDQLLGHCGAVCDMPANFFGPELVRAYPDSKVVLVERDVESWYRSFDESIVTVAFNPVWRFLSWLRARYVAEIDDITFTWLKYTFGAETKPEVLARAREGYRRHYETIRRETPPERLLNYSLKDGWGPLCEFLGKPVPDVPFPHVNDHEAYHEKLQIIIRKGAHAFTRKMMWIAVPGLVGFAAYYFGAKRGMIESLLQNWKGLKLA</sequence>
<dbReference type="Gene3D" id="3.40.50.300">
    <property type="entry name" value="P-loop containing nucleotide triphosphate hydrolases"/>
    <property type="match status" value="1"/>
</dbReference>
<dbReference type="InterPro" id="IPR040632">
    <property type="entry name" value="Sulfotransfer_4"/>
</dbReference>
<evidence type="ECO:0000313" key="3">
    <source>
        <dbReference type="Proteomes" id="UP000639643"/>
    </source>
</evidence>
<dbReference type="Pfam" id="PF17784">
    <property type="entry name" value="Sulfotransfer_4"/>
    <property type="match status" value="1"/>
</dbReference>
<proteinExistence type="predicted"/>
<keyword evidence="1" id="KW-0812">Transmembrane</keyword>
<dbReference type="InterPro" id="IPR027417">
    <property type="entry name" value="P-loop_NTPase"/>
</dbReference>
<evidence type="ECO:0000256" key="1">
    <source>
        <dbReference type="SAM" id="Phobius"/>
    </source>
</evidence>
<name>A0A8H6J2T6_9PEZI</name>
<accession>A0A8H6J2T6</accession>
<feature type="transmembrane region" description="Helical" evidence="1">
    <location>
        <begin position="262"/>
        <end position="279"/>
    </location>
</feature>
<gene>
    <name evidence="2" type="ORF">CMUS01_14641</name>
</gene>
<dbReference type="Proteomes" id="UP000639643">
    <property type="component" value="Unassembled WGS sequence"/>
</dbReference>